<protein>
    <submittedName>
        <fullName evidence="5">TPM domain-containing protein</fullName>
    </submittedName>
</protein>
<evidence type="ECO:0000256" key="2">
    <source>
        <dbReference type="SAM" id="Phobius"/>
    </source>
</evidence>
<feature type="transmembrane region" description="Helical" evidence="2">
    <location>
        <begin position="178"/>
        <end position="198"/>
    </location>
</feature>
<keyword evidence="3" id="KW-0732">Signal</keyword>
<evidence type="ECO:0000256" key="3">
    <source>
        <dbReference type="SAM" id="SignalP"/>
    </source>
</evidence>
<keyword evidence="2" id="KW-0812">Transmembrane</keyword>
<feature type="chain" id="PRO_5045136333" evidence="3">
    <location>
        <begin position="29"/>
        <end position="266"/>
    </location>
</feature>
<evidence type="ECO:0000313" key="6">
    <source>
        <dbReference type="Proteomes" id="UP001228376"/>
    </source>
</evidence>
<feature type="signal peptide" evidence="3">
    <location>
        <begin position="1"/>
        <end position="28"/>
    </location>
</feature>
<evidence type="ECO:0000256" key="1">
    <source>
        <dbReference type="SAM" id="MobiDB-lite"/>
    </source>
</evidence>
<keyword evidence="6" id="KW-1185">Reference proteome</keyword>
<accession>A0ABU5CL58</accession>
<sequence length="266" mass="30251">MVKSGYSRILLIVFIFIFSLLPTTTAFAQGQDTIDQRIYDHAGLLSENDIQELEILAKKYSDERETNFVIVTEDDPKPNDVAEYTEDFYDEKLPGYDKPAGNAVILTLDMKNREVYLAGFYKGEKYLGSHRLDLIREKITPFLSDGDYFHAFKEFILTGHAYMGYWTGIEPDSFFFSWWFQIGVPLVLAAIVLFAMLYSSGGRVTVNSATYIDNQHSKVRKHHDIYLRKTVDRRRKPKNNSNNRGGFGGGGITRGGHSHSGSRGSF</sequence>
<gene>
    <name evidence="5" type="ORF">P5G51_015450</name>
</gene>
<dbReference type="RefSeq" id="WP_306067018.1">
    <property type="nucleotide sequence ID" value="NZ_JAROCA020000002.1"/>
</dbReference>
<reference evidence="5 6" key="1">
    <citation type="submission" date="2023-10" db="EMBL/GenBank/DDBJ databases">
        <title>179-bfca-hs.</title>
        <authorList>
            <person name="Miliotis G."/>
            <person name="Sengupta P."/>
            <person name="Hameed A."/>
            <person name="Chuvochina M."/>
            <person name="Mcdonagh F."/>
            <person name="Simpson A.C."/>
            <person name="Singh N.K."/>
            <person name="Rekha P.D."/>
            <person name="Raman K."/>
            <person name="Hugenholtz P."/>
            <person name="Venkateswaran K."/>
        </authorList>
    </citation>
    <scope>NUCLEOTIDE SEQUENCE [LARGE SCALE GENOMIC DNA]</scope>
    <source>
        <strain evidence="5 6">179-BFC-A-HS</strain>
    </source>
</reference>
<feature type="compositionally biased region" description="Gly residues" evidence="1">
    <location>
        <begin position="245"/>
        <end position="254"/>
    </location>
</feature>
<dbReference type="Gene3D" id="3.10.310.50">
    <property type="match status" value="1"/>
</dbReference>
<dbReference type="InterPro" id="IPR007621">
    <property type="entry name" value="TPM_dom"/>
</dbReference>
<dbReference type="EMBL" id="JAROCA020000002">
    <property type="protein sequence ID" value="MDY0406572.1"/>
    <property type="molecule type" value="Genomic_DNA"/>
</dbReference>
<evidence type="ECO:0000259" key="4">
    <source>
        <dbReference type="Pfam" id="PF04536"/>
    </source>
</evidence>
<name>A0ABU5CL58_9BACI</name>
<evidence type="ECO:0000313" key="5">
    <source>
        <dbReference type="EMBL" id="MDY0406572.1"/>
    </source>
</evidence>
<feature type="region of interest" description="Disordered" evidence="1">
    <location>
        <begin position="230"/>
        <end position="266"/>
    </location>
</feature>
<dbReference type="Pfam" id="PF04536">
    <property type="entry name" value="TPM_phosphatase"/>
    <property type="match status" value="1"/>
</dbReference>
<keyword evidence="2" id="KW-1133">Transmembrane helix</keyword>
<keyword evidence="2" id="KW-0472">Membrane</keyword>
<comment type="caution">
    <text evidence="5">The sequence shown here is derived from an EMBL/GenBank/DDBJ whole genome shotgun (WGS) entry which is preliminary data.</text>
</comment>
<dbReference type="Proteomes" id="UP001228376">
    <property type="component" value="Unassembled WGS sequence"/>
</dbReference>
<proteinExistence type="predicted"/>
<organism evidence="5 6">
    <name type="scientific">Tigheibacillus jepli</name>
    <dbReference type="NCBI Taxonomy" id="3035914"/>
    <lineage>
        <taxon>Bacteria</taxon>
        <taxon>Bacillati</taxon>
        <taxon>Bacillota</taxon>
        <taxon>Bacilli</taxon>
        <taxon>Bacillales</taxon>
        <taxon>Bacillaceae</taxon>
        <taxon>Tigheibacillus</taxon>
    </lineage>
</organism>
<feature type="domain" description="TPM" evidence="4">
    <location>
        <begin position="38"/>
        <end position="156"/>
    </location>
</feature>